<keyword evidence="4" id="KW-1185">Reference proteome</keyword>
<dbReference type="NCBIfam" id="TIGR01554">
    <property type="entry name" value="major_cap_HK97"/>
    <property type="match status" value="1"/>
</dbReference>
<dbReference type="Proteomes" id="UP000753724">
    <property type="component" value="Unassembled WGS sequence"/>
</dbReference>
<dbReference type="Gene3D" id="3.30.2320.10">
    <property type="entry name" value="hypothetical protein PF0899 domain"/>
    <property type="match status" value="1"/>
</dbReference>
<evidence type="ECO:0000256" key="1">
    <source>
        <dbReference type="ARBA" id="ARBA00004328"/>
    </source>
</evidence>
<dbReference type="Pfam" id="PF05065">
    <property type="entry name" value="Phage_capsid"/>
    <property type="match status" value="1"/>
</dbReference>
<comment type="caution">
    <text evidence="3">The sequence shown here is derived from an EMBL/GenBank/DDBJ whole genome shotgun (WGS) entry which is preliminary data.</text>
</comment>
<name>A0ABW9XGU3_9SPHN</name>
<organism evidence="3 4">
    <name type="scientific">Novosphingobium ovatum</name>
    <dbReference type="NCBI Taxonomy" id="1908523"/>
    <lineage>
        <taxon>Bacteria</taxon>
        <taxon>Pseudomonadati</taxon>
        <taxon>Pseudomonadota</taxon>
        <taxon>Alphaproteobacteria</taxon>
        <taxon>Sphingomonadales</taxon>
        <taxon>Sphingomonadaceae</taxon>
        <taxon>Novosphingobium</taxon>
    </lineage>
</organism>
<gene>
    <name evidence="3" type="ORF">GTZ99_14125</name>
</gene>
<dbReference type="EMBL" id="JAAAPO010000005">
    <property type="protein sequence ID" value="NBC37688.1"/>
    <property type="molecule type" value="Genomic_DNA"/>
</dbReference>
<accession>A0ABW9XGU3</accession>
<dbReference type="InterPro" id="IPR054612">
    <property type="entry name" value="Phage_capsid-like_C"/>
</dbReference>
<evidence type="ECO:0000259" key="2">
    <source>
        <dbReference type="Pfam" id="PF05065"/>
    </source>
</evidence>
<dbReference type="InterPro" id="IPR024455">
    <property type="entry name" value="Phage_capsid"/>
</dbReference>
<dbReference type="Gene3D" id="3.30.2400.10">
    <property type="entry name" value="Major capsid protein gp5"/>
    <property type="match status" value="1"/>
</dbReference>
<proteinExistence type="predicted"/>
<comment type="subcellular location">
    <subcellularLocation>
        <location evidence="1">Virion</location>
    </subcellularLocation>
</comment>
<evidence type="ECO:0000313" key="3">
    <source>
        <dbReference type="EMBL" id="NBC37688.1"/>
    </source>
</evidence>
<evidence type="ECO:0000313" key="4">
    <source>
        <dbReference type="Proteomes" id="UP000753724"/>
    </source>
</evidence>
<reference evidence="4" key="1">
    <citation type="submission" date="2020-01" db="EMBL/GenBank/DDBJ databases">
        <title>Sphingomonas sp. strain CSW-10.</title>
        <authorList>
            <person name="Chen W.-M."/>
        </authorList>
    </citation>
    <scope>NUCLEOTIDE SEQUENCE [LARGE SCALE GENOMIC DNA]</scope>
    <source>
        <strain evidence="4">FSY-8</strain>
    </source>
</reference>
<feature type="domain" description="Phage capsid-like C-terminal" evidence="2">
    <location>
        <begin position="90"/>
        <end position="375"/>
    </location>
</feature>
<sequence length="379" mass="40572">MEIENHEDALNASFDIVARQDATETTVNTLRSEIAEVKSRMDRAARHAGRPMLGGNAAPNIEMKGFVDGYLRAGRETELKSMTISSAADGGFAVPSELDRRIAEKLVAHSPIRAIAQVVQTGTADYRKLISLGGTVSGWVSESSARPGTSSPQFAEIIPPAGELYANPSASQQMLDDAAFDLEAWLADEIAREFARAEGAAFITGTGSNQPMGFLGAPVSTAADASRTFGTLQYIASDNATGFGTTPDMQLIDMVMALKAGHRQGAVWVMNSKTLSTVRKLKDADGAFLWQNSLIEGQPDRLLGYPVIEAAEMPDVAAGAYPIAFGNFNAGYIITERMGTRILRDPYSNKPFVNFYATRRVGGQVLDSDAIKLLKIAAA</sequence>
<dbReference type="RefSeq" id="WP_161719937.1">
    <property type="nucleotide sequence ID" value="NZ_JAAAPO010000005.1"/>
</dbReference>
<protein>
    <submittedName>
        <fullName evidence="3">Phage major capsid protein</fullName>
    </submittedName>
</protein>
<dbReference type="SUPFAM" id="SSF56563">
    <property type="entry name" value="Major capsid protein gp5"/>
    <property type="match status" value="1"/>
</dbReference>